<evidence type="ECO:0000313" key="1">
    <source>
        <dbReference type="EMBL" id="KAJ9092738.1"/>
    </source>
</evidence>
<dbReference type="Proteomes" id="UP001230649">
    <property type="component" value="Unassembled WGS sequence"/>
</dbReference>
<dbReference type="EMBL" id="JASBWS010000166">
    <property type="protein sequence ID" value="KAJ9092738.1"/>
    <property type="molecule type" value="Genomic_DNA"/>
</dbReference>
<name>A0ACC2V076_9TREE</name>
<protein>
    <submittedName>
        <fullName evidence="1">Uncharacterized protein</fullName>
    </submittedName>
</protein>
<comment type="caution">
    <text evidence="1">The sequence shown here is derived from an EMBL/GenBank/DDBJ whole genome shotgun (WGS) entry which is preliminary data.</text>
</comment>
<proteinExistence type="predicted"/>
<keyword evidence="2" id="KW-1185">Reference proteome</keyword>
<accession>A0ACC2V076</accession>
<gene>
    <name evidence="1" type="ORF">QFC20_007272</name>
</gene>
<reference evidence="1" key="1">
    <citation type="submission" date="2023-04" db="EMBL/GenBank/DDBJ databases">
        <title>Draft Genome sequencing of Naganishia species isolated from polar environments using Oxford Nanopore Technology.</title>
        <authorList>
            <person name="Leo P."/>
            <person name="Venkateswaran K."/>
        </authorList>
    </citation>
    <scope>NUCLEOTIDE SEQUENCE</scope>
    <source>
        <strain evidence="1">MNA-CCFEE 5262</strain>
    </source>
</reference>
<evidence type="ECO:0000313" key="2">
    <source>
        <dbReference type="Proteomes" id="UP001230649"/>
    </source>
</evidence>
<organism evidence="1 2">
    <name type="scientific">Naganishia adeliensis</name>
    <dbReference type="NCBI Taxonomy" id="92952"/>
    <lineage>
        <taxon>Eukaryota</taxon>
        <taxon>Fungi</taxon>
        <taxon>Dikarya</taxon>
        <taxon>Basidiomycota</taxon>
        <taxon>Agaricomycotina</taxon>
        <taxon>Tremellomycetes</taxon>
        <taxon>Filobasidiales</taxon>
        <taxon>Filobasidiaceae</taxon>
        <taxon>Naganishia</taxon>
    </lineage>
</organism>
<sequence length="873" mass="96643">MLSIFPRSPRTVVWIGLALHLTYLLAMFDTFFHSPIVSVDVHHDVGREGEEPLADRLVLMVADGLRADLLFTPTGSPKVPLAPGEVMAPYLRSIVNERGAFGLSHTRVPTESRPGRWKHNPVSFDSVFNQSSTTFSFGSPDILPIFAPPPVDGGNEDDPLDEERKILMWMYNGDEEDFTSDATRLDYFVLDKFKALLERGKTDTVLDKRLRSRHTVFFLHLLGLDTTGHGYGPHSKEYINNIQVVDGIVKDLVKMIKEYYQDDRTAFLFTADHGMSNIGNHGDGHPDNTRTPWICWGSGIRTPTPEAPAAPTHDDVSLPWDFSQWKRRDVDQVDLTALMAALSGTKWPGNGVGIVPTDVLVDEGHGRRKAELALGNAKAIMEQFRVKEEMSVISDKAIIAANSRIADIQGKIASGDYVQAETESKELAALALRGIDFYDTFDQIRLKWIVTSGYVSFALYTLIYTVETYGTTAPSTMHRALPSLALDAVIATLSAVVTGLFVLEKTPWYCLYASFPVFFIRSLLQHQLGRSQAGGLKGTTARQVAILMSGVVATLGVLFAIATGYNDRRVWTYGFALLALYPFLVRTRANLREKTSWVALTVPCALWATLNVEKQESARSLAYANWLYAATAALCSYLAWRKTSSSASVPPWLPATLTTILPMESLISRAIHSLQSKEGLGGARQLEAWMQLFVSAAGLLSIGLEPGQNAFERILLLGFAFAPDFMLLSASWEPFFLYNFTAVLLCWMYLEYRGARLNTAEKRTGKGSSASHRVLQPSDVYRGLIFLYLVHAGFFCTGNVASISSFYLAPVYRIVPVFQPAIMSALLMFKIIVPFILLSATFVSICKIQRLPPFALIMLTLVLSEQSPRPGAG</sequence>